<dbReference type="GO" id="GO:0000470">
    <property type="term" value="P:maturation of LSU-rRNA"/>
    <property type="evidence" value="ECO:0007669"/>
    <property type="project" value="TreeGrafter"/>
</dbReference>
<dbReference type="GO" id="GO:0030687">
    <property type="term" value="C:preribosome, large subunit precursor"/>
    <property type="evidence" value="ECO:0007669"/>
    <property type="project" value="TreeGrafter"/>
</dbReference>
<dbReference type="PANTHER" id="PTHR15002">
    <property type="entry name" value="RIBOSOMAL BIOGENESIS PROTEIN LAS1L"/>
    <property type="match status" value="1"/>
</dbReference>
<reference evidence="2" key="1">
    <citation type="submission" date="2025-08" db="UniProtKB">
        <authorList>
            <consortium name="RefSeq"/>
        </authorList>
    </citation>
    <scope>IDENTIFICATION</scope>
    <source>
        <tissue evidence="2">Gonads</tissue>
    </source>
</reference>
<dbReference type="GO" id="GO:0090730">
    <property type="term" value="C:Las1 complex"/>
    <property type="evidence" value="ECO:0007669"/>
    <property type="project" value="InterPro"/>
</dbReference>
<dbReference type="GO" id="GO:0000460">
    <property type="term" value="P:maturation of 5.8S rRNA"/>
    <property type="evidence" value="ECO:0007669"/>
    <property type="project" value="TreeGrafter"/>
</dbReference>
<dbReference type="GeneID" id="115876048"/>
<name>A0A6J2X8N6_SITOR</name>
<evidence type="ECO:0000313" key="2">
    <source>
        <dbReference type="RefSeq" id="XP_030747582.1"/>
    </source>
</evidence>
<dbReference type="InterPro" id="IPR007174">
    <property type="entry name" value="Las1"/>
</dbReference>
<sequence length="480" mass="55934">MSLSQKHSGLILVPWFNKMEWDHVYNLVYSENKAKQSEALNILKMWKARTPILPAGVEGTLIILEALLIDDQLLTYEQFTKLYSVALMRFLNLSAANSDKQGTFSRTSSKNELPKWLVNLRHDIAHGHQIPSKFNLQTGLNFGFKWLKEKYWRSQENKLIDFYGETNEGLVTNVKAYVNLNMLLFKSSELDESYVDQIKQKFYKKYKKKINYPSEILEILEETIRQSLDADQSEKNVNELLNVLVSIEGLLKTNLDSHTEQGEIKIIKDFRNIWKNIISLLHHFNLLFSLISKLFHEMSDVSNFDNTKKMASIWIRELLISLMYLKYKDSMKENFDYLEIHSNGYLYERELLQFQDKVLVSSNEHSINFIDILLKYNRNTEEFNSTAIDLINFHYLPGSLANVENIIFSVSDLESSNIFDESVDAVEYTESNVSHYSNDNNLHEIKAGAKWTKITDTSAFKNCPVGILPHQIQKRHPFLL</sequence>
<dbReference type="KEGG" id="soy:115876048"/>
<protein>
    <submittedName>
        <fullName evidence="2">Uncharacterized protein LOC115876048</fullName>
    </submittedName>
</protein>
<dbReference type="GO" id="GO:0004519">
    <property type="term" value="F:endonuclease activity"/>
    <property type="evidence" value="ECO:0007669"/>
    <property type="project" value="InterPro"/>
</dbReference>
<gene>
    <name evidence="2" type="primary">LOC115876048</name>
</gene>
<dbReference type="Pfam" id="PF04031">
    <property type="entry name" value="Las1"/>
    <property type="match status" value="1"/>
</dbReference>
<dbReference type="InParanoid" id="A0A6J2X8N6"/>
<dbReference type="Proteomes" id="UP000504635">
    <property type="component" value="Unplaced"/>
</dbReference>
<dbReference type="RefSeq" id="XP_030747582.1">
    <property type="nucleotide sequence ID" value="XM_030891722.1"/>
</dbReference>
<keyword evidence="1" id="KW-1185">Reference proteome</keyword>
<dbReference type="PANTHER" id="PTHR15002:SF0">
    <property type="entry name" value="RIBOSOMAL BIOGENESIS PROTEIN LAS1L"/>
    <property type="match status" value="1"/>
</dbReference>
<proteinExistence type="predicted"/>
<organism evidence="1 2">
    <name type="scientific">Sitophilus oryzae</name>
    <name type="common">Rice weevil</name>
    <name type="synonym">Curculio oryzae</name>
    <dbReference type="NCBI Taxonomy" id="7048"/>
    <lineage>
        <taxon>Eukaryota</taxon>
        <taxon>Metazoa</taxon>
        <taxon>Ecdysozoa</taxon>
        <taxon>Arthropoda</taxon>
        <taxon>Hexapoda</taxon>
        <taxon>Insecta</taxon>
        <taxon>Pterygota</taxon>
        <taxon>Neoptera</taxon>
        <taxon>Endopterygota</taxon>
        <taxon>Coleoptera</taxon>
        <taxon>Polyphaga</taxon>
        <taxon>Cucujiformia</taxon>
        <taxon>Curculionidae</taxon>
        <taxon>Dryophthorinae</taxon>
        <taxon>Sitophilus</taxon>
    </lineage>
</organism>
<accession>A0A6J2X8N6</accession>
<dbReference type="OrthoDB" id="10263222at2759"/>
<evidence type="ECO:0000313" key="1">
    <source>
        <dbReference type="Proteomes" id="UP000504635"/>
    </source>
</evidence>
<dbReference type="AlphaFoldDB" id="A0A6J2X8N6"/>